<evidence type="ECO:0000256" key="1">
    <source>
        <dbReference type="SAM" id="Coils"/>
    </source>
</evidence>
<keyword evidence="2" id="KW-0472">Membrane</keyword>
<feature type="transmembrane region" description="Helical" evidence="2">
    <location>
        <begin position="48"/>
        <end position="69"/>
    </location>
</feature>
<gene>
    <name evidence="3" type="ORF">EBO15_11660</name>
</gene>
<evidence type="ECO:0000313" key="4">
    <source>
        <dbReference type="Proteomes" id="UP000282674"/>
    </source>
</evidence>
<organism evidence="3 4">
    <name type="scientific">Actinomadura harenae</name>
    <dbReference type="NCBI Taxonomy" id="2483351"/>
    <lineage>
        <taxon>Bacteria</taxon>
        <taxon>Bacillati</taxon>
        <taxon>Actinomycetota</taxon>
        <taxon>Actinomycetes</taxon>
        <taxon>Streptosporangiales</taxon>
        <taxon>Thermomonosporaceae</taxon>
        <taxon>Actinomadura</taxon>
    </lineage>
</organism>
<sequence>MRPLAAGLWMLLAAGAAATAIWLTTAWLLEVADGAQAGTERARIRVDAVRTGLAAGAGAGAAVGLMLAFRRQRHAELATALNELDAAERRQDAIERRVTELYNAAAEQLGSDKAPVRLTALYTLERLANGNPGHRQTIVNIICAYLRMPFPVERPEPEVSEEELASLTAPDRVTLTSAGHARATDWEQERHVRLTAQRILGARLRPATDQFWADIELDLTGATLIDFSLFDCRVSRGFFHYATFTGDTLFSGEFSGDAEFHGAGFTGGLVGFVDLTFGGGAFFGRTTFTGHAVFGETRFTGRALFSDATFAGDTTFRGVTFEADIHFPGADFQGRANALEGIITVSDTALVHQLPPHWRIEPAEGTTGTIVQDPAPGSGG</sequence>
<reference evidence="3 4" key="1">
    <citation type="submission" date="2018-10" db="EMBL/GenBank/DDBJ databases">
        <title>Isolation from soil.</title>
        <authorList>
            <person name="Hu J."/>
        </authorList>
    </citation>
    <scope>NUCLEOTIDE SEQUENCE [LARGE SCALE GENOMIC DNA]</scope>
    <source>
        <strain evidence="3 4">NEAU-Ht49</strain>
    </source>
</reference>
<feature type="coiled-coil region" evidence="1">
    <location>
        <begin position="70"/>
        <end position="104"/>
    </location>
</feature>
<dbReference type="InterPro" id="IPR001646">
    <property type="entry name" value="5peptide_repeat"/>
</dbReference>
<dbReference type="Gene3D" id="2.160.20.80">
    <property type="entry name" value="E3 ubiquitin-protein ligase SopA"/>
    <property type="match status" value="1"/>
</dbReference>
<evidence type="ECO:0000313" key="3">
    <source>
        <dbReference type="EMBL" id="RMI44923.1"/>
    </source>
</evidence>
<evidence type="ECO:0000256" key="2">
    <source>
        <dbReference type="SAM" id="Phobius"/>
    </source>
</evidence>
<keyword evidence="1" id="KW-0175">Coiled coil</keyword>
<proteinExistence type="predicted"/>
<keyword evidence="4" id="KW-1185">Reference proteome</keyword>
<dbReference type="Proteomes" id="UP000282674">
    <property type="component" value="Unassembled WGS sequence"/>
</dbReference>
<keyword evidence="2" id="KW-0812">Transmembrane</keyword>
<keyword evidence="2" id="KW-1133">Transmembrane helix</keyword>
<protein>
    <submittedName>
        <fullName evidence="3">Pentapeptide repeat-containing protein</fullName>
    </submittedName>
</protein>
<name>A0A3M2M7U8_9ACTN</name>
<dbReference type="AlphaFoldDB" id="A0A3M2M7U8"/>
<dbReference type="Pfam" id="PF13576">
    <property type="entry name" value="Pentapeptide_3"/>
    <property type="match status" value="1"/>
</dbReference>
<dbReference type="EMBL" id="RFFG01000016">
    <property type="protein sequence ID" value="RMI44923.1"/>
    <property type="molecule type" value="Genomic_DNA"/>
</dbReference>
<accession>A0A3M2M7U8</accession>
<comment type="caution">
    <text evidence="3">The sequence shown here is derived from an EMBL/GenBank/DDBJ whole genome shotgun (WGS) entry which is preliminary data.</text>
</comment>